<accession>A0A498HJA2</accession>
<evidence type="ECO:0000313" key="1">
    <source>
        <dbReference type="EMBL" id="RXH71536.1"/>
    </source>
</evidence>
<sequence length="125" mass="13947">MTVSNQDVKKKSFIHKIFTTKEKEGSSSSDFSAPLQALEVFAQIGAQKKSTIVTNAERQRTTSFVVAYTKNGDRLWSPYYFASSEKDGKNCKDGLMKLFAIPLQGLSNNQAESKSKAEKSKQKQK</sequence>
<proteinExistence type="predicted"/>
<name>A0A498HJA2_MALDO</name>
<organism evidence="1 2">
    <name type="scientific">Malus domestica</name>
    <name type="common">Apple</name>
    <name type="synonym">Pyrus malus</name>
    <dbReference type="NCBI Taxonomy" id="3750"/>
    <lineage>
        <taxon>Eukaryota</taxon>
        <taxon>Viridiplantae</taxon>
        <taxon>Streptophyta</taxon>
        <taxon>Embryophyta</taxon>
        <taxon>Tracheophyta</taxon>
        <taxon>Spermatophyta</taxon>
        <taxon>Magnoliopsida</taxon>
        <taxon>eudicotyledons</taxon>
        <taxon>Gunneridae</taxon>
        <taxon>Pentapetalae</taxon>
        <taxon>rosids</taxon>
        <taxon>fabids</taxon>
        <taxon>Rosales</taxon>
        <taxon>Rosaceae</taxon>
        <taxon>Amygdaloideae</taxon>
        <taxon>Maleae</taxon>
        <taxon>Malus</taxon>
    </lineage>
</organism>
<dbReference type="EMBL" id="RDQH01000342">
    <property type="protein sequence ID" value="RXH71536.1"/>
    <property type="molecule type" value="Genomic_DNA"/>
</dbReference>
<comment type="caution">
    <text evidence="1">The sequence shown here is derived from an EMBL/GenBank/DDBJ whole genome shotgun (WGS) entry which is preliminary data.</text>
</comment>
<dbReference type="Proteomes" id="UP000290289">
    <property type="component" value="Chromosome 16"/>
</dbReference>
<dbReference type="AlphaFoldDB" id="A0A498HJA2"/>
<gene>
    <name evidence="1" type="ORF">DVH24_018891</name>
</gene>
<protein>
    <submittedName>
        <fullName evidence="1">Uncharacterized protein</fullName>
    </submittedName>
</protein>
<reference evidence="1 2" key="1">
    <citation type="submission" date="2018-10" db="EMBL/GenBank/DDBJ databases">
        <title>A high-quality apple genome assembly.</title>
        <authorList>
            <person name="Hu J."/>
        </authorList>
    </citation>
    <scope>NUCLEOTIDE SEQUENCE [LARGE SCALE GENOMIC DNA]</scope>
    <source>
        <strain evidence="2">cv. HFTH1</strain>
        <tissue evidence="1">Young leaf</tissue>
    </source>
</reference>
<evidence type="ECO:0000313" key="2">
    <source>
        <dbReference type="Proteomes" id="UP000290289"/>
    </source>
</evidence>
<keyword evidence="2" id="KW-1185">Reference proteome</keyword>